<evidence type="ECO:0000256" key="6">
    <source>
        <dbReference type="SAM" id="Phobius"/>
    </source>
</evidence>
<dbReference type="SUPFAM" id="SSF103473">
    <property type="entry name" value="MFS general substrate transporter"/>
    <property type="match status" value="1"/>
</dbReference>
<sequence>MASATTSTAVPPPATSGRSALVLAGFLLSIFAIGTAELLVGGLLPQIAAGLRVSVAGTGQLVTVYALGVVIGGPLITLVTARLPRKGLVLGLTALFVAGSLVCAVATSYGLLVAGRVLAALSHGTLFAVSIIVVTTIVPPERTGRAIAIVVSGLTVATVLGVPLGALLGQALGWRTPFLAVAVIAAAGCAVLAVAMPRTPAPATGIRSELRVLRRRPVLLAIATTAIGFAGTGTVLTYLVPLLVQVSGFSSGAASALLLAYGVGSLFGNLAAGRLTEVSPAMTVRIVFLALTVLLAALPFAAPSRPATVVAVLVFGLLATATIAPLQGLILQHAGDAPTLSVAVNVSGFNLANALGSALGGGLVAAGALRWTGLAGAALALAGLGLSWLATSRRP</sequence>
<comment type="subcellular location">
    <subcellularLocation>
        <location evidence="1">Cell membrane</location>
        <topology evidence="1">Multi-pass membrane protein</topology>
    </subcellularLocation>
</comment>
<feature type="transmembrane region" description="Helical" evidence="6">
    <location>
        <begin position="371"/>
        <end position="390"/>
    </location>
</feature>
<feature type="transmembrane region" description="Helical" evidence="6">
    <location>
        <begin position="88"/>
        <end position="111"/>
    </location>
</feature>
<feature type="transmembrane region" description="Helical" evidence="6">
    <location>
        <begin position="284"/>
        <end position="302"/>
    </location>
</feature>
<feature type="transmembrane region" description="Helical" evidence="6">
    <location>
        <begin position="146"/>
        <end position="172"/>
    </location>
</feature>
<evidence type="ECO:0000256" key="4">
    <source>
        <dbReference type="ARBA" id="ARBA00022989"/>
    </source>
</evidence>
<dbReference type="Pfam" id="PF07690">
    <property type="entry name" value="MFS_1"/>
    <property type="match status" value="1"/>
</dbReference>
<accession>A0ABY7BBC2</accession>
<evidence type="ECO:0000259" key="7">
    <source>
        <dbReference type="PROSITE" id="PS50850"/>
    </source>
</evidence>
<evidence type="ECO:0000256" key="1">
    <source>
        <dbReference type="ARBA" id="ARBA00004651"/>
    </source>
</evidence>
<proteinExistence type="predicted"/>
<dbReference type="EMBL" id="CP113836">
    <property type="protein sequence ID" value="WAL68527.1"/>
    <property type="molecule type" value="Genomic_DNA"/>
</dbReference>
<keyword evidence="9" id="KW-1185">Reference proteome</keyword>
<dbReference type="InterPro" id="IPR036259">
    <property type="entry name" value="MFS_trans_sf"/>
</dbReference>
<evidence type="ECO:0000256" key="2">
    <source>
        <dbReference type="ARBA" id="ARBA00022475"/>
    </source>
</evidence>
<feature type="transmembrane region" description="Helical" evidence="6">
    <location>
        <begin position="117"/>
        <end position="139"/>
    </location>
</feature>
<feature type="transmembrane region" description="Helical" evidence="6">
    <location>
        <begin position="21"/>
        <end position="44"/>
    </location>
</feature>
<evidence type="ECO:0000313" key="8">
    <source>
        <dbReference type="EMBL" id="WAL68527.1"/>
    </source>
</evidence>
<feature type="transmembrane region" description="Helical" evidence="6">
    <location>
        <begin position="342"/>
        <end position="365"/>
    </location>
</feature>
<protein>
    <submittedName>
        <fullName evidence="8">MFS transporter</fullName>
    </submittedName>
</protein>
<keyword evidence="3 6" id="KW-0812">Transmembrane</keyword>
<gene>
    <name evidence="8" type="ORF">ORV05_12375</name>
</gene>
<dbReference type="InterPro" id="IPR020846">
    <property type="entry name" value="MFS_dom"/>
</dbReference>
<dbReference type="PANTHER" id="PTHR43124:SF8">
    <property type="entry name" value="INNER MEMBRANE TRANSPORT PROTEIN YDHP"/>
    <property type="match status" value="1"/>
</dbReference>
<dbReference type="PANTHER" id="PTHR43124">
    <property type="entry name" value="PURINE EFFLUX PUMP PBUE"/>
    <property type="match status" value="1"/>
</dbReference>
<keyword evidence="5 6" id="KW-0472">Membrane</keyword>
<dbReference type="CDD" id="cd17324">
    <property type="entry name" value="MFS_NepI_like"/>
    <property type="match status" value="1"/>
</dbReference>
<dbReference type="Proteomes" id="UP001163203">
    <property type="component" value="Chromosome"/>
</dbReference>
<keyword evidence="2" id="KW-1003">Cell membrane</keyword>
<dbReference type="RefSeq" id="WP_268758620.1">
    <property type="nucleotide sequence ID" value="NZ_CP113836.1"/>
</dbReference>
<keyword evidence="4 6" id="KW-1133">Transmembrane helix</keyword>
<dbReference type="PROSITE" id="PS50850">
    <property type="entry name" value="MFS"/>
    <property type="match status" value="1"/>
</dbReference>
<evidence type="ECO:0000256" key="5">
    <source>
        <dbReference type="ARBA" id="ARBA00023136"/>
    </source>
</evidence>
<name>A0ABY7BBC2_9PSEU</name>
<organism evidence="8 9">
    <name type="scientific">Amycolatopsis cynarae</name>
    <dbReference type="NCBI Taxonomy" id="2995223"/>
    <lineage>
        <taxon>Bacteria</taxon>
        <taxon>Bacillati</taxon>
        <taxon>Actinomycetota</taxon>
        <taxon>Actinomycetes</taxon>
        <taxon>Pseudonocardiales</taxon>
        <taxon>Pseudonocardiaceae</taxon>
        <taxon>Amycolatopsis</taxon>
    </lineage>
</organism>
<dbReference type="Gene3D" id="1.20.1250.20">
    <property type="entry name" value="MFS general substrate transporter like domains"/>
    <property type="match status" value="2"/>
</dbReference>
<evidence type="ECO:0000256" key="3">
    <source>
        <dbReference type="ARBA" id="ARBA00022692"/>
    </source>
</evidence>
<feature type="transmembrane region" description="Helical" evidence="6">
    <location>
        <begin position="178"/>
        <end position="197"/>
    </location>
</feature>
<feature type="transmembrane region" description="Helical" evidence="6">
    <location>
        <begin position="218"/>
        <end position="240"/>
    </location>
</feature>
<dbReference type="InterPro" id="IPR050189">
    <property type="entry name" value="MFS_Efflux_Transporters"/>
</dbReference>
<evidence type="ECO:0000313" key="9">
    <source>
        <dbReference type="Proteomes" id="UP001163203"/>
    </source>
</evidence>
<feature type="transmembrane region" description="Helical" evidence="6">
    <location>
        <begin position="308"/>
        <end position="330"/>
    </location>
</feature>
<reference evidence="8" key="1">
    <citation type="submission" date="2022-11" db="EMBL/GenBank/DDBJ databases">
        <authorList>
            <person name="Mo P."/>
        </authorList>
    </citation>
    <scope>NUCLEOTIDE SEQUENCE</scope>
    <source>
        <strain evidence="8">HUAS 11-8</strain>
    </source>
</reference>
<feature type="transmembrane region" description="Helical" evidence="6">
    <location>
        <begin position="64"/>
        <end position="81"/>
    </location>
</feature>
<feature type="transmembrane region" description="Helical" evidence="6">
    <location>
        <begin position="252"/>
        <end position="272"/>
    </location>
</feature>
<feature type="domain" description="Major facilitator superfamily (MFS) profile" evidence="7">
    <location>
        <begin position="22"/>
        <end position="395"/>
    </location>
</feature>
<dbReference type="InterPro" id="IPR011701">
    <property type="entry name" value="MFS"/>
</dbReference>